<dbReference type="AlphaFoldDB" id="A0A915JV44"/>
<protein>
    <submittedName>
        <fullName evidence="2">Uncharacterized protein</fullName>
    </submittedName>
</protein>
<organism evidence="1 2">
    <name type="scientific">Romanomermis culicivorax</name>
    <name type="common">Nematode worm</name>
    <dbReference type="NCBI Taxonomy" id="13658"/>
    <lineage>
        <taxon>Eukaryota</taxon>
        <taxon>Metazoa</taxon>
        <taxon>Ecdysozoa</taxon>
        <taxon>Nematoda</taxon>
        <taxon>Enoplea</taxon>
        <taxon>Dorylaimia</taxon>
        <taxon>Mermithida</taxon>
        <taxon>Mermithoidea</taxon>
        <taxon>Mermithidae</taxon>
        <taxon>Romanomermis</taxon>
    </lineage>
</organism>
<accession>A0A915JV44</accession>
<evidence type="ECO:0000313" key="1">
    <source>
        <dbReference type="Proteomes" id="UP000887565"/>
    </source>
</evidence>
<reference evidence="2" key="1">
    <citation type="submission" date="2022-11" db="UniProtKB">
        <authorList>
            <consortium name="WormBaseParasite"/>
        </authorList>
    </citation>
    <scope>IDENTIFICATION</scope>
</reference>
<evidence type="ECO:0000313" key="2">
    <source>
        <dbReference type="WBParaSite" id="nRc.2.0.1.t29652-RA"/>
    </source>
</evidence>
<name>A0A915JV44_ROMCU</name>
<proteinExistence type="predicted"/>
<dbReference type="WBParaSite" id="nRc.2.0.1.t29652-RA">
    <property type="protein sequence ID" value="nRc.2.0.1.t29652-RA"/>
    <property type="gene ID" value="nRc.2.0.1.g29652"/>
</dbReference>
<dbReference type="Proteomes" id="UP000887565">
    <property type="component" value="Unplaced"/>
</dbReference>
<keyword evidence="1" id="KW-1185">Reference proteome</keyword>
<sequence length="72" mass="8630">MDSDRSWSKTVPSMPQTNVRNFDRFNLVERFGAGFQPQIESCTTKKWRRIQFEVDLEDQFIDHFTIQFEIAL</sequence>